<dbReference type="SUPFAM" id="SSF111331">
    <property type="entry name" value="NAD kinase/diacylglycerol kinase-like"/>
    <property type="match status" value="1"/>
</dbReference>
<name>A0A0C4YGG0_9BURK</name>
<evidence type="ECO:0000256" key="1">
    <source>
        <dbReference type="SAM" id="MobiDB-lite"/>
    </source>
</evidence>
<dbReference type="PANTHER" id="PTHR40697">
    <property type="entry name" value="ACETOIN CATABOLISM PROTEIN X"/>
    <property type="match status" value="1"/>
</dbReference>
<accession>A0A0C4YGG0</accession>
<proteinExistence type="predicted"/>
<dbReference type="AlphaFoldDB" id="A0A0C4YGG0"/>
<keyword evidence="3" id="KW-1185">Reference proteome</keyword>
<dbReference type="InterPro" id="IPR002504">
    <property type="entry name" value="NADK"/>
</dbReference>
<dbReference type="GO" id="GO:0006741">
    <property type="term" value="P:NADP+ biosynthetic process"/>
    <property type="evidence" value="ECO:0007669"/>
    <property type="project" value="InterPro"/>
</dbReference>
<protein>
    <submittedName>
        <fullName evidence="2">Acetoin catabolism protein X</fullName>
    </submittedName>
</protein>
<dbReference type="RefSeq" id="WP_043352917.1">
    <property type="nucleotide sequence ID" value="NZ_CP010537.1"/>
</dbReference>
<dbReference type="PANTHER" id="PTHR40697:SF3">
    <property type="entry name" value="ACETOIN CATABOLISM PROTEIN X"/>
    <property type="match status" value="1"/>
</dbReference>
<organism evidence="2 3">
    <name type="scientific">Cupriavidus basilensis</name>
    <dbReference type="NCBI Taxonomy" id="68895"/>
    <lineage>
        <taxon>Bacteria</taxon>
        <taxon>Pseudomonadati</taxon>
        <taxon>Pseudomonadota</taxon>
        <taxon>Betaproteobacteria</taxon>
        <taxon>Burkholderiales</taxon>
        <taxon>Burkholderiaceae</taxon>
        <taxon>Cupriavidus</taxon>
    </lineage>
</organism>
<feature type="compositionally biased region" description="Pro residues" evidence="1">
    <location>
        <begin position="350"/>
        <end position="363"/>
    </location>
</feature>
<dbReference type="STRING" id="68895.RR42_s0187"/>
<dbReference type="GO" id="GO:0003951">
    <property type="term" value="F:NAD+ kinase activity"/>
    <property type="evidence" value="ECO:0007669"/>
    <property type="project" value="InterPro"/>
</dbReference>
<sequence length="374" mass="39548">MGEQALASRPLVGIIANPISARDIRRVIANANTLQLADRVNIVLRLLAALAACGVGRVLMMPDREGMRVLLSRHLSRRQGPDAALPEVEYLDMPVTARVDDTFLAARMLREAGVAAIIVLGGDGTHRAVVRECGNVPIAGISTGTNNAYPEMREPTITGLATGLFASGRVPAAHALAANKRLDITIAGEGEVRHDIALVDAVISHEHFIGARALWKTETLGAVYVSFADPQAIGLSAIGGLLEPVGRHEPGGLAIELAAPGEGRFALHAPIAPGLLRAVPIAGWERLTDGVAHRVRQRAGIVALDGERELVFGPQDEVTVTLRERAFLSIDVAACMRYAAAAGLMRSGRAPPPRQPQHSPPQPLTELSTATTKP</sequence>
<feature type="region of interest" description="Disordered" evidence="1">
    <location>
        <begin position="346"/>
        <end position="374"/>
    </location>
</feature>
<evidence type="ECO:0000313" key="3">
    <source>
        <dbReference type="Proteomes" id="UP000031843"/>
    </source>
</evidence>
<dbReference type="EMBL" id="CP010537">
    <property type="protein sequence ID" value="AJG21785.1"/>
    <property type="molecule type" value="Genomic_DNA"/>
</dbReference>
<feature type="compositionally biased region" description="Polar residues" evidence="1">
    <location>
        <begin position="365"/>
        <end position="374"/>
    </location>
</feature>
<dbReference type="GO" id="GO:0051287">
    <property type="term" value="F:NAD binding"/>
    <property type="evidence" value="ECO:0007669"/>
    <property type="project" value="UniProtKB-ARBA"/>
</dbReference>
<reference evidence="2 3" key="1">
    <citation type="journal article" date="2015" name="Genome Announc.">
        <title>Complete Genome Sequence of Cupriavidus basilensis 4G11, Isolated from the Oak Ridge Field Research Center Site.</title>
        <authorList>
            <person name="Ray J."/>
            <person name="Waters R.J."/>
            <person name="Skerker J.M."/>
            <person name="Kuehl J.V."/>
            <person name="Price M.N."/>
            <person name="Huang J."/>
            <person name="Chakraborty R."/>
            <person name="Arkin A.P."/>
            <person name="Deutschbauer A."/>
        </authorList>
    </citation>
    <scope>NUCLEOTIDE SEQUENCE [LARGE SCALE GENOMIC DNA]</scope>
    <source>
        <strain evidence="2">4G11</strain>
    </source>
</reference>
<dbReference type="PIRSF" id="PIRSF018567">
    <property type="entry name" value="AcoX"/>
    <property type="match status" value="1"/>
</dbReference>
<dbReference type="InterPro" id="IPR016064">
    <property type="entry name" value="NAD/diacylglycerol_kinase_sf"/>
</dbReference>
<evidence type="ECO:0000313" key="2">
    <source>
        <dbReference type="EMBL" id="AJG21785.1"/>
    </source>
</evidence>
<dbReference type="OrthoDB" id="4292700at2"/>
<dbReference type="InterPro" id="IPR011391">
    <property type="entry name" value="AcoX_kinase"/>
</dbReference>
<gene>
    <name evidence="2" type="ORF">RR42_s0187</name>
</gene>
<dbReference type="InterPro" id="IPR017438">
    <property type="entry name" value="ATP-NAD_kinase_N"/>
</dbReference>
<dbReference type="GO" id="GO:0005524">
    <property type="term" value="F:ATP binding"/>
    <property type="evidence" value="ECO:0007669"/>
    <property type="project" value="UniProtKB-ARBA"/>
</dbReference>
<dbReference type="Gene3D" id="3.40.50.10330">
    <property type="entry name" value="Probable inorganic polyphosphate/atp-NAD kinase, domain 1"/>
    <property type="match status" value="1"/>
</dbReference>
<dbReference type="Proteomes" id="UP000031843">
    <property type="component" value="Chromosome secondary"/>
</dbReference>
<dbReference type="InterPro" id="IPR039065">
    <property type="entry name" value="AcoX-like"/>
</dbReference>
<dbReference type="KEGG" id="cbw:RR42_s0187"/>
<dbReference type="Pfam" id="PF01513">
    <property type="entry name" value="NAD_kinase"/>
    <property type="match status" value="1"/>
</dbReference>